<evidence type="ECO:0000256" key="11">
    <source>
        <dbReference type="ARBA" id="ARBA00022989"/>
    </source>
</evidence>
<dbReference type="InterPro" id="IPR056521">
    <property type="entry name" value="MARCHF6-like_C"/>
</dbReference>
<feature type="compositionally biased region" description="Polar residues" evidence="13">
    <location>
        <begin position="543"/>
        <end position="552"/>
    </location>
</feature>
<evidence type="ECO:0000256" key="9">
    <source>
        <dbReference type="ARBA" id="ARBA00022786"/>
    </source>
</evidence>
<evidence type="ECO:0000256" key="1">
    <source>
        <dbReference type="ARBA" id="ARBA00000900"/>
    </source>
</evidence>
<feature type="transmembrane region" description="Helical" evidence="14">
    <location>
        <begin position="753"/>
        <end position="771"/>
    </location>
</feature>
<feature type="transmembrane region" description="Helical" evidence="14">
    <location>
        <begin position="876"/>
        <end position="897"/>
    </location>
</feature>
<keyword evidence="10" id="KW-0862">Zinc</keyword>
<dbReference type="Pfam" id="PF23113">
    <property type="entry name" value="MARCHF6_C"/>
    <property type="match status" value="1"/>
</dbReference>
<keyword evidence="12 14" id="KW-0472">Membrane</keyword>
<feature type="transmembrane region" description="Helical" evidence="14">
    <location>
        <begin position="1263"/>
        <end position="1283"/>
    </location>
</feature>
<evidence type="ECO:0000256" key="6">
    <source>
        <dbReference type="ARBA" id="ARBA00022692"/>
    </source>
</evidence>
<dbReference type="GO" id="GO:0036503">
    <property type="term" value="P:ERAD pathway"/>
    <property type="evidence" value="ECO:0007669"/>
    <property type="project" value="TreeGrafter"/>
</dbReference>
<feature type="transmembrane region" description="Helical" evidence="14">
    <location>
        <begin position="118"/>
        <end position="142"/>
    </location>
</feature>
<feature type="non-terminal residue" evidence="16">
    <location>
        <position position="1"/>
    </location>
</feature>
<comment type="pathway">
    <text evidence="3">Protein modification; protein ubiquitination.</text>
</comment>
<feature type="compositionally biased region" description="Low complexity" evidence="13">
    <location>
        <begin position="337"/>
        <end position="346"/>
    </location>
</feature>
<keyword evidence="5" id="KW-0808">Transferase</keyword>
<evidence type="ECO:0000256" key="13">
    <source>
        <dbReference type="SAM" id="MobiDB-lite"/>
    </source>
</evidence>
<feature type="transmembrane region" description="Helical" evidence="14">
    <location>
        <begin position="1222"/>
        <end position="1243"/>
    </location>
</feature>
<proteinExistence type="predicted"/>
<comment type="subcellular location">
    <subcellularLocation>
        <location evidence="2">Membrane</location>
        <topology evidence="2">Multi-pass membrane protein</topology>
    </subcellularLocation>
</comment>
<evidence type="ECO:0000256" key="2">
    <source>
        <dbReference type="ARBA" id="ARBA00004141"/>
    </source>
</evidence>
<dbReference type="EC" id="2.3.2.27" evidence="4"/>
<dbReference type="GO" id="GO:0061630">
    <property type="term" value="F:ubiquitin protein ligase activity"/>
    <property type="evidence" value="ECO:0007669"/>
    <property type="project" value="UniProtKB-EC"/>
</dbReference>
<feature type="compositionally biased region" description="Polar residues" evidence="13">
    <location>
        <begin position="409"/>
        <end position="428"/>
    </location>
</feature>
<dbReference type="EMBL" id="LVVM01000244">
    <property type="protein sequence ID" value="OJA21203.1"/>
    <property type="molecule type" value="Genomic_DNA"/>
</dbReference>
<dbReference type="SUPFAM" id="SSF57850">
    <property type="entry name" value="RING/U-box"/>
    <property type="match status" value="1"/>
</dbReference>
<evidence type="ECO:0000256" key="10">
    <source>
        <dbReference type="ARBA" id="ARBA00022833"/>
    </source>
</evidence>
<feature type="transmembrane region" description="Helical" evidence="14">
    <location>
        <begin position="1447"/>
        <end position="1467"/>
    </location>
</feature>
<feature type="transmembrane region" description="Helical" evidence="14">
    <location>
        <begin position="1354"/>
        <end position="1373"/>
    </location>
</feature>
<evidence type="ECO:0000313" key="16">
    <source>
        <dbReference type="EMBL" id="OJA21203.1"/>
    </source>
</evidence>
<evidence type="ECO:0000256" key="5">
    <source>
        <dbReference type="ARBA" id="ARBA00022679"/>
    </source>
</evidence>
<protein>
    <recommendedName>
        <fullName evidence="4">RING-type E3 ubiquitin transferase</fullName>
        <ecNumber evidence="4">2.3.2.27</ecNumber>
    </recommendedName>
</protein>
<feature type="transmembrane region" description="Helical" evidence="14">
    <location>
        <begin position="969"/>
        <end position="990"/>
    </location>
</feature>
<feature type="compositionally biased region" description="Low complexity" evidence="13">
    <location>
        <begin position="471"/>
        <end position="486"/>
    </location>
</feature>
<feature type="region of interest" description="Disordered" evidence="13">
    <location>
        <begin position="305"/>
        <end position="527"/>
    </location>
</feature>
<feature type="transmembrane region" description="Helical" evidence="14">
    <location>
        <begin position="918"/>
        <end position="949"/>
    </location>
</feature>
<reference evidence="16 17" key="1">
    <citation type="submission" date="2016-03" db="EMBL/GenBank/DDBJ databases">
        <title>Comparative genomics of the ectomycorrhizal sister species Rhizopogon vinicolor and Rhizopogon vesiculosus (Basidiomycota: Boletales) reveals a divergence of the mating type B locus.</title>
        <authorList>
            <person name="Mujic A.B."/>
            <person name="Kuo A."/>
            <person name="Tritt A."/>
            <person name="Lipzen A."/>
            <person name="Chen C."/>
            <person name="Johnson J."/>
            <person name="Sharma A."/>
            <person name="Barry K."/>
            <person name="Grigoriev I.V."/>
            <person name="Spatafora J.W."/>
        </authorList>
    </citation>
    <scope>NUCLEOTIDE SEQUENCE [LARGE SCALE GENOMIC DNA]</scope>
    <source>
        <strain evidence="16 17">AM-OR11-056</strain>
    </source>
</reference>
<evidence type="ECO:0000256" key="8">
    <source>
        <dbReference type="ARBA" id="ARBA00022771"/>
    </source>
</evidence>
<evidence type="ECO:0000256" key="3">
    <source>
        <dbReference type="ARBA" id="ARBA00004906"/>
    </source>
</evidence>
<feature type="transmembrane region" description="Helical" evidence="14">
    <location>
        <begin position="1407"/>
        <end position="1427"/>
    </location>
</feature>
<dbReference type="InterPro" id="IPR011016">
    <property type="entry name" value="Znf_RING-CH"/>
</dbReference>
<feature type="compositionally biased region" description="Acidic residues" evidence="13">
    <location>
        <begin position="599"/>
        <end position="618"/>
    </location>
</feature>
<dbReference type="SMART" id="SM00744">
    <property type="entry name" value="RINGv"/>
    <property type="match status" value="1"/>
</dbReference>
<dbReference type="FunFam" id="3.30.40.10:FF:000287">
    <property type="entry name" value="RING finger membrane protein"/>
    <property type="match status" value="1"/>
</dbReference>
<feature type="compositionally biased region" description="Basic and acidic residues" evidence="13">
    <location>
        <begin position="317"/>
        <end position="336"/>
    </location>
</feature>
<feature type="compositionally biased region" description="Acidic residues" evidence="13">
    <location>
        <begin position="632"/>
        <end position="643"/>
    </location>
</feature>
<comment type="caution">
    <text evidence="16">The sequence shown here is derived from an EMBL/GenBank/DDBJ whole genome shotgun (WGS) entry which is preliminary data.</text>
</comment>
<name>A0A1J8QMV6_9AGAM</name>
<dbReference type="OrthoDB" id="264354at2759"/>
<feature type="domain" description="RING-CH-type" evidence="15">
    <location>
        <begin position="33"/>
        <end position="94"/>
    </location>
</feature>
<feature type="region of interest" description="Disordered" evidence="13">
    <location>
        <begin position="539"/>
        <end position="651"/>
    </location>
</feature>
<dbReference type="PROSITE" id="PS51292">
    <property type="entry name" value="ZF_RING_CH"/>
    <property type="match status" value="1"/>
</dbReference>
<evidence type="ECO:0000256" key="7">
    <source>
        <dbReference type="ARBA" id="ARBA00022723"/>
    </source>
</evidence>
<feature type="transmembrane region" description="Helical" evidence="14">
    <location>
        <begin position="1028"/>
        <end position="1052"/>
    </location>
</feature>
<dbReference type="Pfam" id="PF12906">
    <property type="entry name" value="RINGv"/>
    <property type="match status" value="1"/>
</dbReference>
<dbReference type="STRING" id="180088.A0A1J8QMV6"/>
<feature type="compositionally biased region" description="Pro residues" evidence="13">
    <location>
        <begin position="572"/>
        <end position="581"/>
    </location>
</feature>
<feature type="compositionally biased region" description="Polar residues" evidence="13">
    <location>
        <begin position="501"/>
        <end position="514"/>
    </location>
</feature>
<evidence type="ECO:0000256" key="12">
    <source>
        <dbReference type="ARBA" id="ARBA00023136"/>
    </source>
</evidence>
<comment type="catalytic activity">
    <reaction evidence="1">
        <text>S-ubiquitinyl-[E2 ubiquitin-conjugating enzyme]-L-cysteine + [acceptor protein]-L-lysine = [E2 ubiquitin-conjugating enzyme]-L-cysteine + N(6)-ubiquitinyl-[acceptor protein]-L-lysine.</text>
        <dbReference type="EC" id="2.3.2.27"/>
    </reaction>
</comment>
<keyword evidence="7" id="KW-0479">Metal-binding</keyword>
<dbReference type="GO" id="GO:0008270">
    <property type="term" value="F:zinc ion binding"/>
    <property type="evidence" value="ECO:0007669"/>
    <property type="project" value="UniProtKB-KW"/>
</dbReference>
<evidence type="ECO:0000256" key="4">
    <source>
        <dbReference type="ARBA" id="ARBA00012483"/>
    </source>
</evidence>
<feature type="transmembrane region" description="Helical" evidence="14">
    <location>
        <begin position="1317"/>
        <end position="1342"/>
    </location>
</feature>
<feature type="compositionally biased region" description="Low complexity" evidence="13">
    <location>
        <begin position="515"/>
        <end position="527"/>
    </location>
</feature>
<dbReference type="Gene3D" id="3.30.40.10">
    <property type="entry name" value="Zinc/RING finger domain, C3HC4 (zinc finger)"/>
    <property type="match status" value="1"/>
</dbReference>
<keyword evidence="17" id="KW-1185">Reference proteome</keyword>
<evidence type="ECO:0000256" key="14">
    <source>
        <dbReference type="SAM" id="Phobius"/>
    </source>
</evidence>
<feature type="transmembrane region" description="Helical" evidence="14">
    <location>
        <begin position="213"/>
        <end position="233"/>
    </location>
</feature>
<evidence type="ECO:0000313" key="17">
    <source>
        <dbReference type="Proteomes" id="UP000183567"/>
    </source>
</evidence>
<feature type="transmembrane region" description="Helical" evidence="14">
    <location>
        <begin position="1067"/>
        <end position="1086"/>
    </location>
</feature>
<keyword evidence="8" id="KW-0863">Zinc-finger</keyword>
<sequence>VNTSEGIVKPVTLTRVHSWNRVQRLSTPVIRMQEAEEQDTCRICSAPGEPDQPLFYPCKCSGTIRYIHQDCLTTWLSHSKKKTCDVCKHPYSFTKVYAANMPPTLPPFLLFRRLAQQALFAILFGLRAILVGTVWLAVLPWITIWTWRVYFTMGETTAWWISGRDRPLSEFFESNDATASSNSSSTSFDLPLNATLYQRISSRPFWSTLSADIFAGQIIASLIVLIFVAVFLLREWISQNARPGIFEEEDGAAVPPAPQPGDLPAPAIAEPVNVQIPDENGHVVPQPIQPAVLDPRHQARVLRARRGLGPAQRQGIRRRDTEEMERNEPIRNRPLDRLPFPLDPTLQLPQVPRDYPPPYEAYDESRKGKGRAQEADDIEEGSSGFPSQRRIRRRIYIEEDETMSRDSADSQTVQPSTSLSGSEPSTFPFTFRASSSINSSSPEPVMNSDPFVGPSTSKGKHAWNPDFQNDSQPTSSSVSPSTTPPSLHVNIGTPLRRPPMANSTVYAESATPNKLQPNSPLPLSSPSLAMYLAPEELEAGLSSGPSGYFDNNQRSKEELEDELEHFFRRPESPGPETPPPVMQDRAAIVATQDTPIHENDDDEEDDDDDDDDGEEGEIPEPVPVAEAGRVLEDEDDEDDEGDGELINIRDENVPAAAQIQAALDQPADMDDLEPGVEDDLDGAMEAIGLRGPILGVFQNAVLMIFVLDTAIGFGVWLPFTFGKTTALLSLDPPRALYILDLPIRAMRVITDPIVDLVTVLLGLFVFPWLYWSMRGALNLVLVLARRKISADDLINWTTLKVTVAWECALAALQTSSPSTTVPLRQRLEDFFESNSVIAQFLEPYFATFGREVRSAAERMHTSWINIAMGQGTREKLFAIILGYGVVGVLLAVYLNVFTVGNARSAGRAIRSAVRQQLLVVKVAMFIIIELVVFPLGCGIMLDICTVWVFPEASLESRAAFFTQAPLTAMFYHWVAGTMFMYQFAILLAACRNIMRPGAMWFIKDPQDQNFHPIRDILDRPTFTQFRKLLISAFMYSMVVACGVATLAVLLFVGNKSIFPLRWKTREPISTVPVDLIFLQFALPYTMRHLRPRRFSHRWAVRIWKVLAARLRLTSYMFGDRHSEEEFTAQFDDWIAFLRRSTSDTEATTKTHDGTFRRVPASDNIALPKDMRATAEVLADGTPANPAAKALVDAQNAEALKAKRDIKSDYLIVYFPPNFRLRIFGFIASVWTVVAVLAAIFIAVPVQMGRRFFGVFTPKELHDGYSFLAGIYLLWACYLVSLAAERMDKRRQRRGGDGPRAEFAVFFIKRSFLWFSKIAYMGIFLGIIIPILLALVIDLYIIMPVRLTLNPTMDIRIRIVDMWALGLVYGKIFMRINRRPQFDIGRGVVTIINNGWIHPDPKQATKEVIIPLVTGLLGMLVLPAAAAWGVREFFDLPLSPKFMFMHAYPGLFATVGFYRAVVTTLRLLSSWSQAVRDKEFLVEMRLQNLEPAATSETNSSSTHARKGETEVMALRDHV</sequence>
<keyword evidence="6 14" id="KW-0812">Transmembrane</keyword>
<keyword evidence="9" id="KW-0833">Ubl conjugation pathway</keyword>
<dbReference type="GO" id="GO:0005789">
    <property type="term" value="C:endoplasmic reticulum membrane"/>
    <property type="evidence" value="ECO:0007669"/>
    <property type="project" value="TreeGrafter"/>
</dbReference>
<dbReference type="PANTHER" id="PTHR13145:SF0">
    <property type="entry name" value="E3 UBIQUITIN-PROTEIN LIGASE MARCHF6"/>
    <property type="match status" value="1"/>
</dbReference>
<dbReference type="InterPro" id="IPR013083">
    <property type="entry name" value="Znf_RING/FYVE/PHD"/>
</dbReference>
<dbReference type="CDD" id="cd16702">
    <property type="entry name" value="RING_CH-C4HC3_MARCH6"/>
    <property type="match status" value="1"/>
</dbReference>
<evidence type="ECO:0000259" key="15">
    <source>
        <dbReference type="PROSITE" id="PS51292"/>
    </source>
</evidence>
<organism evidence="16 17">
    <name type="scientific">Rhizopogon vesiculosus</name>
    <dbReference type="NCBI Taxonomy" id="180088"/>
    <lineage>
        <taxon>Eukaryota</taxon>
        <taxon>Fungi</taxon>
        <taxon>Dikarya</taxon>
        <taxon>Basidiomycota</taxon>
        <taxon>Agaricomycotina</taxon>
        <taxon>Agaricomycetes</taxon>
        <taxon>Agaricomycetidae</taxon>
        <taxon>Boletales</taxon>
        <taxon>Suillineae</taxon>
        <taxon>Rhizopogonaceae</taxon>
        <taxon>Rhizopogon</taxon>
    </lineage>
</organism>
<dbReference type="Proteomes" id="UP000183567">
    <property type="component" value="Unassembled WGS sequence"/>
</dbReference>
<dbReference type="PANTHER" id="PTHR13145">
    <property type="entry name" value="SSM4 PROTEIN"/>
    <property type="match status" value="1"/>
</dbReference>
<keyword evidence="11 14" id="KW-1133">Transmembrane helix</keyword>
<accession>A0A1J8QMV6</accession>
<feature type="compositionally biased region" description="Basic and acidic residues" evidence="13">
    <location>
        <begin position="363"/>
        <end position="374"/>
    </location>
</feature>
<gene>
    <name evidence="16" type="ORF">AZE42_01373</name>
</gene>